<dbReference type="Proteomes" id="UP001055879">
    <property type="component" value="Linkage Group LG10"/>
</dbReference>
<accession>A0ACB8ZKQ4</accession>
<reference evidence="1 2" key="2">
    <citation type="journal article" date="2022" name="Mol. Ecol. Resour.">
        <title>The genomes of chicory, endive, great burdock and yacon provide insights into Asteraceae paleo-polyploidization history and plant inulin production.</title>
        <authorList>
            <person name="Fan W."/>
            <person name="Wang S."/>
            <person name="Wang H."/>
            <person name="Wang A."/>
            <person name="Jiang F."/>
            <person name="Liu H."/>
            <person name="Zhao H."/>
            <person name="Xu D."/>
            <person name="Zhang Y."/>
        </authorList>
    </citation>
    <scope>NUCLEOTIDE SEQUENCE [LARGE SCALE GENOMIC DNA]</scope>
    <source>
        <strain evidence="2">cv. Niubang</strain>
    </source>
</reference>
<organism evidence="1 2">
    <name type="scientific">Arctium lappa</name>
    <name type="common">Greater burdock</name>
    <name type="synonym">Lappa major</name>
    <dbReference type="NCBI Taxonomy" id="4217"/>
    <lineage>
        <taxon>Eukaryota</taxon>
        <taxon>Viridiplantae</taxon>
        <taxon>Streptophyta</taxon>
        <taxon>Embryophyta</taxon>
        <taxon>Tracheophyta</taxon>
        <taxon>Spermatophyta</taxon>
        <taxon>Magnoliopsida</taxon>
        <taxon>eudicotyledons</taxon>
        <taxon>Gunneridae</taxon>
        <taxon>Pentapetalae</taxon>
        <taxon>asterids</taxon>
        <taxon>campanulids</taxon>
        <taxon>Asterales</taxon>
        <taxon>Asteraceae</taxon>
        <taxon>Carduoideae</taxon>
        <taxon>Cardueae</taxon>
        <taxon>Arctiinae</taxon>
        <taxon>Arctium</taxon>
    </lineage>
</organism>
<gene>
    <name evidence="1" type="ORF">L6452_31198</name>
</gene>
<protein>
    <submittedName>
        <fullName evidence="1">Uncharacterized protein</fullName>
    </submittedName>
</protein>
<name>A0ACB8ZKQ4_ARCLA</name>
<keyword evidence="2" id="KW-1185">Reference proteome</keyword>
<sequence>MTNNEFVSGKGDISISSNEFVSSDEYASDEDVDVLFLNQSQTLFQFIQSQSLTLFTGSNHPFAAVVETKSNHSDLIQQPYGCCLAALLLCCFAALLLCCFAALLLCCFAAGVGPGHMYNPLQLLVYP</sequence>
<proteinExistence type="predicted"/>
<evidence type="ECO:0000313" key="1">
    <source>
        <dbReference type="EMBL" id="KAI3698086.1"/>
    </source>
</evidence>
<comment type="caution">
    <text evidence="1">The sequence shown here is derived from an EMBL/GenBank/DDBJ whole genome shotgun (WGS) entry which is preliminary data.</text>
</comment>
<reference evidence="2" key="1">
    <citation type="journal article" date="2022" name="Mol. Ecol. Resour.">
        <title>The genomes of chicory, endive, great burdock and yacon provide insights into Asteraceae palaeo-polyploidization history and plant inulin production.</title>
        <authorList>
            <person name="Fan W."/>
            <person name="Wang S."/>
            <person name="Wang H."/>
            <person name="Wang A."/>
            <person name="Jiang F."/>
            <person name="Liu H."/>
            <person name="Zhao H."/>
            <person name="Xu D."/>
            <person name="Zhang Y."/>
        </authorList>
    </citation>
    <scope>NUCLEOTIDE SEQUENCE [LARGE SCALE GENOMIC DNA]</scope>
    <source>
        <strain evidence="2">cv. Niubang</strain>
    </source>
</reference>
<evidence type="ECO:0000313" key="2">
    <source>
        <dbReference type="Proteomes" id="UP001055879"/>
    </source>
</evidence>
<dbReference type="EMBL" id="CM042056">
    <property type="protein sequence ID" value="KAI3698086.1"/>
    <property type="molecule type" value="Genomic_DNA"/>
</dbReference>